<keyword evidence="1" id="KW-1133">Transmembrane helix</keyword>
<protein>
    <submittedName>
        <fullName evidence="2">Uncharacterized protein</fullName>
    </submittedName>
</protein>
<keyword evidence="1" id="KW-0472">Membrane</keyword>
<proteinExistence type="predicted"/>
<dbReference type="GeneID" id="36396157"/>
<keyword evidence="1" id="KW-0812">Transmembrane</keyword>
<feature type="transmembrane region" description="Helical" evidence="1">
    <location>
        <begin position="20"/>
        <end position="38"/>
    </location>
</feature>
<evidence type="ECO:0000256" key="1">
    <source>
        <dbReference type="SAM" id="Phobius"/>
    </source>
</evidence>
<keyword evidence="3" id="KW-1185">Reference proteome</keyword>
<organism evidence="2 3">
    <name type="scientific">Plasmopara halstedii</name>
    <name type="common">Downy mildew of sunflower</name>
    <dbReference type="NCBI Taxonomy" id="4781"/>
    <lineage>
        <taxon>Eukaryota</taxon>
        <taxon>Sar</taxon>
        <taxon>Stramenopiles</taxon>
        <taxon>Oomycota</taxon>
        <taxon>Peronosporomycetes</taxon>
        <taxon>Peronosporales</taxon>
        <taxon>Peronosporaceae</taxon>
        <taxon>Plasmopara</taxon>
    </lineage>
</organism>
<sequence length="69" mass="8004">MSDPDEYLISRFTLSEAYLYQGPQLTVSFIFVSINLFSKSHKECYTIHNIVFARGEEVLVPFYDDGTEM</sequence>
<reference evidence="3" key="1">
    <citation type="submission" date="2014-09" db="EMBL/GenBank/DDBJ databases">
        <authorList>
            <person name="Sharma Rahul"/>
            <person name="Thines Marco"/>
        </authorList>
    </citation>
    <scope>NUCLEOTIDE SEQUENCE [LARGE SCALE GENOMIC DNA]</scope>
</reference>
<dbReference type="EMBL" id="CCYD01001336">
    <property type="protein sequence ID" value="CEG44764.1"/>
    <property type="molecule type" value="Genomic_DNA"/>
</dbReference>
<evidence type="ECO:0000313" key="3">
    <source>
        <dbReference type="Proteomes" id="UP000054928"/>
    </source>
</evidence>
<evidence type="ECO:0000313" key="2">
    <source>
        <dbReference type="EMBL" id="CEG44764.1"/>
    </source>
</evidence>
<dbReference type="RefSeq" id="XP_024581133.1">
    <property type="nucleotide sequence ID" value="XM_024730901.1"/>
</dbReference>
<dbReference type="AlphaFoldDB" id="A0A0P1AT35"/>
<dbReference type="Proteomes" id="UP000054928">
    <property type="component" value="Unassembled WGS sequence"/>
</dbReference>
<name>A0A0P1AT35_PLAHL</name>
<accession>A0A0P1AT35</accession>